<evidence type="ECO:0000256" key="1">
    <source>
        <dbReference type="ARBA" id="ARBA00007606"/>
    </source>
</evidence>
<dbReference type="InterPro" id="IPR001220">
    <property type="entry name" value="Legume_lectin_dom"/>
</dbReference>
<protein>
    <submittedName>
        <fullName evidence="5">Arcelin</fullName>
    </submittedName>
</protein>
<dbReference type="InterPro" id="IPR013320">
    <property type="entry name" value="ConA-like_dom_sf"/>
</dbReference>
<comment type="similarity">
    <text evidence="1">Belongs to the leguminous lectin family.</text>
</comment>
<dbReference type="Gene3D" id="2.60.120.200">
    <property type="match status" value="2"/>
</dbReference>
<sequence>MASSKLLSLALFLLLLTHATATTFDFPTFHKEDKNRLILQGNATISSGGRLRLTGVGSNEDPRVDSMGRAFYSTPIQIRDSTGNLASFDNKFTFIIRANNAGHSAYGLAFALVPVGSEPKRKQEYLGLFPDAHTVVWCSTPSATVLKSTSTPTRLAQRGFAISTNTTEKTDVQITYESPKKNLRVVLHFTNSNVKYDFNAPLYLENDVDRSVSVGFSATSGLKEETTETHDVLSWSFSSKFEPFYVKDQKSEGSNILLNQIL</sequence>
<proteinExistence type="evidence at transcript level"/>
<dbReference type="PIR" id="S51834">
    <property type="entry name" value="S51834"/>
</dbReference>
<dbReference type="InterPro" id="IPR016363">
    <property type="entry name" value="L-lectin"/>
</dbReference>
<organism evidence="5">
    <name type="scientific">Phaseolus acutifolius</name>
    <name type="common">Tepary bean</name>
    <dbReference type="NCBI Taxonomy" id="33129"/>
    <lineage>
        <taxon>Eukaryota</taxon>
        <taxon>Viridiplantae</taxon>
        <taxon>Streptophyta</taxon>
        <taxon>Embryophyta</taxon>
        <taxon>Tracheophyta</taxon>
        <taxon>Spermatophyta</taxon>
        <taxon>Magnoliopsida</taxon>
        <taxon>eudicotyledons</taxon>
        <taxon>Gunneridae</taxon>
        <taxon>Pentapetalae</taxon>
        <taxon>rosids</taxon>
        <taxon>fabids</taxon>
        <taxon>Fabales</taxon>
        <taxon>Fabaceae</taxon>
        <taxon>Papilionoideae</taxon>
        <taxon>50 kb inversion clade</taxon>
        <taxon>NPAAA clade</taxon>
        <taxon>indigoferoid/millettioid clade</taxon>
        <taxon>Phaseoleae</taxon>
        <taxon>Phaseolus</taxon>
    </lineage>
</organism>
<keyword evidence="2" id="KW-0430">Lectin</keyword>
<evidence type="ECO:0000313" key="5">
    <source>
        <dbReference type="EMBL" id="AAA67350.1"/>
    </source>
</evidence>
<accession>Q40748</accession>
<dbReference type="GO" id="GO:0030246">
    <property type="term" value="F:carbohydrate binding"/>
    <property type="evidence" value="ECO:0007669"/>
    <property type="project" value="UniProtKB-KW"/>
</dbReference>
<reference evidence="5" key="1">
    <citation type="journal article" date="1994" name="Plant Mol. Biol.">
        <title>Evolutionary relationships among proteins in the phytohemagglutinin-arcelin-alpha-amylase inhibitor family of the common bean and its relatives.</title>
        <authorList>
            <person name="Mirkov T.E."/>
            <person name="Wahlstrom J.M."/>
            <person name="Hagiwara K."/>
            <person name="Finardi-Filho F."/>
            <person name="Kjemtrup S."/>
            <person name="Chrispeels M.J."/>
        </authorList>
    </citation>
    <scope>NUCLEOTIDE SEQUENCE</scope>
    <source>
        <tissue evidence="5">Seed</tissue>
    </source>
</reference>
<name>Q40748_PHAAT</name>
<feature type="domain" description="Legume lectin" evidence="4">
    <location>
        <begin position="160"/>
        <end position="242"/>
    </location>
</feature>
<feature type="signal peptide" evidence="3">
    <location>
        <begin position="1"/>
        <end position="21"/>
    </location>
</feature>
<dbReference type="PIRSF" id="PIRSF002690">
    <property type="entry name" value="L-type_lectin_plant"/>
    <property type="match status" value="1"/>
</dbReference>
<evidence type="ECO:0000256" key="3">
    <source>
        <dbReference type="SAM" id="SignalP"/>
    </source>
</evidence>
<dbReference type="Pfam" id="PF00139">
    <property type="entry name" value="Lectin_legB"/>
    <property type="match status" value="2"/>
</dbReference>
<dbReference type="PANTHER" id="PTHR32401">
    <property type="entry name" value="CONCANAVALIN A-LIKE LECTIN FAMILY PROTEIN"/>
    <property type="match status" value="1"/>
</dbReference>
<dbReference type="SUPFAM" id="SSF49899">
    <property type="entry name" value="Concanavalin A-like lectins/glucanases"/>
    <property type="match status" value="1"/>
</dbReference>
<dbReference type="CDD" id="cd06899">
    <property type="entry name" value="lectin_legume_LecRK_Arcelin_ConA"/>
    <property type="match status" value="1"/>
</dbReference>
<dbReference type="InterPro" id="IPR050258">
    <property type="entry name" value="Leguminous_Lectin"/>
</dbReference>
<evidence type="ECO:0000256" key="2">
    <source>
        <dbReference type="ARBA" id="ARBA00022734"/>
    </source>
</evidence>
<dbReference type="AlphaFoldDB" id="Q40748"/>
<feature type="domain" description="Legume lectin" evidence="4">
    <location>
        <begin position="22"/>
        <end position="132"/>
    </location>
</feature>
<dbReference type="PANTHER" id="PTHR32401:SF45">
    <property type="entry name" value="LECTIN"/>
    <property type="match status" value="1"/>
</dbReference>
<keyword evidence="3" id="KW-0732">Signal</keyword>
<dbReference type="EMBL" id="U10350">
    <property type="protein sequence ID" value="AAA67350.1"/>
    <property type="molecule type" value="mRNA"/>
</dbReference>
<feature type="chain" id="PRO_5004231623" evidence="3">
    <location>
        <begin position="22"/>
        <end position="262"/>
    </location>
</feature>
<evidence type="ECO:0000259" key="4">
    <source>
        <dbReference type="Pfam" id="PF00139"/>
    </source>
</evidence>